<dbReference type="Proteomes" id="UP000821866">
    <property type="component" value="Chromosome 9"/>
</dbReference>
<name>A0A9J6D3P4_RHIMP</name>
<accession>A0A9J6D3P4</accession>
<reference evidence="1" key="2">
    <citation type="submission" date="2021-09" db="EMBL/GenBank/DDBJ databases">
        <authorList>
            <person name="Jia N."/>
            <person name="Wang J."/>
            <person name="Shi W."/>
            <person name="Du L."/>
            <person name="Sun Y."/>
            <person name="Zhan W."/>
            <person name="Jiang J."/>
            <person name="Wang Q."/>
            <person name="Zhang B."/>
            <person name="Ji P."/>
            <person name="Sakyi L.B."/>
            <person name="Cui X."/>
            <person name="Yuan T."/>
            <person name="Jiang B."/>
            <person name="Yang W."/>
            <person name="Lam T.T.-Y."/>
            <person name="Chang Q."/>
            <person name="Ding S."/>
            <person name="Wang X."/>
            <person name="Zhu J."/>
            <person name="Ruan X."/>
            <person name="Zhao L."/>
            <person name="Wei J."/>
            <person name="Que T."/>
            <person name="Du C."/>
            <person name="Cheng J."/>
            <person name="Dai P."/>
            <person name="Han X."/>
            <person name="Huang E."/>
            <person name="Gao Y."/>
            <person name="Liu J."/>
            <person name="Shao H."/>
            <person name="Ye R."/>
            <person name="Li L."/>
            <person name="Wei W."/>
            <person name="Wang X."/>
            <person name="Wang C."/>
            <person name="Huo Q."/>
            <person name="Li W."/>
            <person name="Guo W."/>
            <person name="Chen H."/>
            <person name="Chen S."/>
            <person name="Zhou L."/>
            <person name="Zhou L."/>
            <person name="Ni X."/>
            <person name="Tian J."/>
            <person name="Zhou Y."/>
            <person name="Sheng Y."/>
            <person name="Liu T."/>
            <person name="Pan Y."/>
            <person name="Xia L."/>
            <person name="Li J."/>
            <person name="Zhao F."/>
            <person name="Cao W."/>
        </authorList>
    </citation>
    <scope>NUCLEOTIDE SEQUENCE</scope>
    <source>
        <strain evidence="1">Rmic-2018</strain>
        <tissue evidence="1">Larvae</tissue>
    </source>
</reference>
<dbReference type="EMBL" id="JABSTU010000011">
    <property type="protein sequence ID" value="KAH8008672.1"/>
    <property type="molecule type" value="Genomic_DNA"/>
</dbReference>
<dbReference type="VEuPathDB" id="VectorBase:LOC119177831"/>
<evidence type="ECO:0008006" key="3">
    <source>
        <dbReference type="Google" id="ProtNLM"/>
    </source>
</evidence>
<evidence type="ECO:0000313" key="2">
    <source>
        <dbReference type="Proteomes" id="UP000821866"/>
    </source>
</evidence>
<reference evidence="1" key="1">
    <citation type="journal article" date="2020" name="Cell">
        <title>Large-Scale Comparative Analyses of Tick Genomes Elucidate Their Genetic Diversity and Vector Capacities.</title>
        <authorList>
            <consortium name="Tick Genome and Microbiome Consortium (TIGMIC)"/>
            <person name="Jia N."/>
            <person name="Wang J."/>
            <person name="Shi W."/>
            <person name="Du L."/>
            <person name="Sun Y."/>
            <person name="Zhan W."/>
            <person name="Jiang J.F."/>
            <person name="Wang Q."/>
            <person name="Zhang B."/>
            <person name="Ji P."/>
            <person name="Bell-Sakyi L."/>
            <person name="Cui X.M."/>
            <person name="Yuan T.T."/>
            <person name="Jiang B.G."/>
            <person name="Yang W.F."/>
            <person name="Lam T.T."/>
            <person name="Chang Q.C."/>
            <person name="Ding S.J."/>
            <person name="Wang X.J."/>
            <person name="Zhu J.G."/>
            <person name="Ruan X.D."/>
            <person name="Zhao L."/>
            <person name="Wei J.T."/>
            <person name="Ye R.Z."/>
            <person name="Que T.C."/>
            <person name="Du C.H."/>
            <person name="Zhou Y.H."/>
            <person name="Cheng J.X."/>
            <person name="Dai P.F."/>
            <person name="Guo W.B."/>
            <person name="Han X.H."/>
            <person name="Huang E.J."/>
            <person name="Li L.F."/>
            <person name="Wei W."/>
            <person name="Gao Y.C."/>
            <person name="Liu J.Z."/>
            <person name="Shao H.Z."/>
            <person name="Wang X."/>
            <person name="Wang C.C."/>
            <person name="Yang T.C."/>
            <person name="Huo Q.B."/>
            <person name="Li W."/>
            <person name="Chen H.Y."/>
            <person name="Chen S.E."/>
            <person name="Zhou L.G."/>
            <person name="Ni X.B."/>
            <person name="Tian J.H."/>
            <person name="Sheng Y."/>
            <person name="Liu T."/>
            <person name="Pan Y.S."/>
            <person name="Xia L.Y."/>
            <person name="Li J."/>
            <person name="Zhao F."/>
            <person name="Cao W.C."/>
        </authorList>
    </citation>
    <scope>NUCLEOTIDE SEQUENCE</scope>
    <source>
        <strain evidence="1">Rmic-2018</strain>
    </source>
</reference>
<keyword evidence="2" id="KW-1185">Reference proteome</keyword>
<organism evidence="1 2">
    <name type="scientific">Rhipicephalus microplus</name>
    <name type="common">Cattle tick</name>
    <name type="synonym">Boophilus microplus</name>
    <dbReference type="NCBI Taxonomy" id="6941"/>
    <lineage>
        <taxon>Eukaryota</taxon>
        <taxon>Metazoa</taxon>
        <taxon>Ecdysozoa</taxon>
        <taxon>Arthropoda</taxon>
        <taxon>Chelicerata</taxon>
        <taxon>Arachnida</taxon>
        <taxon>Acari</taxon>
        <taxon>Parasitiformes</taxon>
        <taxon>Ixodida</taxon>
        <taxon>Ixodoidea</taxon>
        <taxon>Ixodidae</taxon>
        <taxon>Rhipicephalinae</taxon>
        <taxon>Rhipicephalus</taxon>
        <taxon>Boophilus</taxon>
    </lineage>
</organism>
<gene>
    <name evidence="1" type="ORF">HPB51_000702</name>
</gene>
<comment type="caution">
    <text evidence="1">The sequence shown here is derived from an EMBL/GenBank/DDBJ whole genome shotgun (WGS) entry which is preliminary data.</text>
</comment>
<dbReference type="AlphaFoldDB" id="A0A9J6D3P4"/>
<proteinExistence type="predicted"/>
<protein>
    <recommendedName>
        <fullName evidence="3">Tick transposon</fullName>
    </recommendedName>
</protein>
<evidence type="ECO:0000313" key="1">
    <source>
        <dbReference type="EMBL" id="KAH8008672.1"/>
    </source>
</evidence>
<sequence length="493" mass="54689">MIFASLPRRKKQTCQSGQEVVTLGNASIPPGVKSALEKGPKFCEPPKLDQVELLSLVRSTAARASVDNRDRCIQEGVDCLLPTKQTGASRQPSVIKSLRAADLKLLQADKEGGFVLAPTTVYKEKADAAVTENFQVANVKPSKVKATASKLCEEAGLQKLASSVRAARGVNLSVFFSAKTHKPEVPFRVIVSEQGTWQRLVGRYLQRSLSVLPVEDPCLIRKPQIVSEFLQQECPSEVSFFSVDVKDLYYSLPMDQVCAEVSDCIDRYGNVKFQDSDADVVGVSTSNTTDESNIILGRAGGNVSPYKAASPPNPLNAVAPGTRGMLDILGEFPRWKQVLNRQSLCFSLTTSINYMRSSADPIDFVSEVHNDPDVQRFGRLRFTTRGSNNKYPVEDLQTIYHFDNTTYSHFWRYIRNGDLLTLFAYDTGPTLSYKLNQMLSAYGKDKCVVLDDLSDDNVERNFTYRGQTVHFGKFEILTAVQSLMTRLYGGPFP</sequence>